<proteinExistence type="predicted"/>
<comment type="caution">
    <text evidence="2">The sequence shown here is derived from an EMBL/GenBank/DDBJ whole genome shotgun (WGS) entry which is preliminary data.</text>
</comment>
<dbReference type="InterPro" id="IPR039620">
    <property type="entry name" value="BKI1/MAKR1/3/4"/>
</dbReference>
<dbReference type="Proteomes" id="UP000585474">
    <property type="component" value="Unassembled WGS sequence"/>
</dbReference>
<dbReference type="PANTHER" id="PTHR33312">
    <property type="entry name" value="MEMBRANE-ASSOCIATED KINASE REGULATOR 4-RELATED"/>
    <property type="match status" value="1"/>
</dbReference>
<evidence type="ECO:0000256" key="1">
    <source>
        <dbReference type="SAM" id="MobiDB-lite"/>
    </source>
</evidence>
<keyword evidence="3" id="KW-1185">Reference proteome</keyword>
<reference evidence="2 3" key="1">
    <citation type="submission" date="2019-07" db="EMBL/GenBank/DDBJ databases">
        <title>De Novo Assembly of kiwifruit Actinidia rufa.</title>
        <authorList>
            <person name="Sugita-Konishi S."/>
            <person name="Sato K."/>
            <person name="Mori E."/>
            <person name="Abe Y."/>
            <person name="Kisaki G."/>
            <person name="Hamano K."/>
            <person name="Suezawa K."/>
            <person name="Otani M."/>
            <person name="Fukuda T."/>
            <person name="Manabe T."/>
            <person name="Gomi K."/>
            <person name="Tabuchi M."/>
            <person name="Akimitsu K."/>
            <person name="Kataoka I."/>
        </authorList>
    </citation>
    <scope>NUCLEOTIDE SEQUENCE [LARGE SCALE GENOMIC DNA]</scope>
    <source>
        <strain evidence="3">cv. Fuchu</strain>
    </source>
</reference>
<evidence type="ECO:0000313" key="3">
    <source>
        <dbReference type="Proteomes" id="UP000585474"/>
    </source>
</evidence>
<feature type="region of interest" description="Disordered" evidence="1">
    <location>
        <begin position="262"/>
        <end position="288"/>
    </location>
</feature>
<dbReference type="GO" id="GO:0019210">
    <property type="term" value="F:kinase inhibitor activity"/>
    <property type="evidence" value="ECO:0007669"/>
    <property type="project" value="InterPro"/>
</dbReference>
<keyword evidence="2" id="KW-0418">Kinase</keyword>
<feature type="compositionally biased region" description="Low complexity" evidence="1">
    <location>
        <begin position="264"/>
        <end position="275"/>
    </location>
</feature>
<dbReference type="PANTHER" id="PTHR33312:SF5">
    <property type="entry name" value="MEMBRANE-ASSOCIATED KINASE REGULATOR 4-RELATED"/>
    <property type="match status" value="1"/>
</dbReference>
<evidence type="ECO:0000313" key="2">
    <source>
        <dbReference type="EMBL" id="GFY84620.1"/>
    </source>
</evidence>
<gene>
    <name evidence="2" type="ORF">Acr_03g0013940</name>
</gene>
<keyword evidence="2" id="KW-0808">Transferase</keyword>
<dbReference type="GO" id="GO:0005886">
    <property type="term" value="C:plasma membrane"/>
    <property type="evidence" value="ECO:0007669"/>
    <property type="project" value="InterPro"/>
</dbReference>
<dbReference type="GO" id="GO:0016301">
    <property type="term" value="F:kinase activity"/>
    <property type="evidence" value="ECO:0007669"/>
    <property type="project" value="UniProtKB-KW"/>
</dbReference>
<protein>
    <submittedName>
        <fullName evidence="2">Membrane-associated kinase regulator</fullName>
    </submittedName>
</protein>
<dbReference type="AlphaFoldDB" id="A0A7J0EE21"/>
<sequence length="335" mass="37762">MAVDLHPCDHTDEEEYIDMEVSSNSIFFCHSMNSPPHRREFEFQMFSSSSERETTTSPADELFYKGKLLPLHLPPRLQMVEKLFPNSNPYHTESFREDYFSTPLATTTYTTPTTNTPFESCNISPSESCQVSRELNPNDYFFEYSADISSFVTENPKKSWARKLKLIKQYTLGSKLKASRAYLKSLFRKSGCSDEPSMAAPRNINEGPVSKTMEFPNKYVKVKKKAPFGQIQSFNKEKTAAEGGARHRRSFSGAVKRLSTIEASSSSNSGNSNGSHESRLLKRSGSVSSDVENSIQSAIAHCKRSHQEFQSRKTVSEVGFYSLAEDQKRPGICRG</sequence>
<organism evidence="2 3">
    <name type="scientific">Actinidia rufa</name>
    <dbReference type="NCBI Taxonomy" id="165716"/>
    <lineage>
        <taxon>Eukaryota</taxon>
        <taxon>Viridiplantae</taxon>
        <taxon>Streptophyta</taxon>
        <taxon>Embryophyta</taxon>
        <taxon>Tracheophyta</taxon>
        <taxon>Spermatophyta</taxon>
        <taxon>Magnoliopsida</taxon>
        <taxon>eudicotyledons</taxon>
        <taxon>Gunneridae</taxon>
        <taxon>Pentapetalae</taxon>
        <taxon>asterids</taxon>
        <taxon>Ericales</taxon>
        <taxon>Actinidiaceae</taxon>
        <taxon>Actinidia</taxon>
    </lineage>
</organism>
<dbReference type="OrthoDB" id="1938320at2759"/>
<name>A0A7J0EE21_9ERIC</name>
<dbReference type="EMBL" id="BJWL01000003">
    <property type="protein sequence ID" value="GFY84620.1"/>
    <property type="molecule type" value="Genomic_DNA"/>
</dbReference>
<accession>A0A7J0EE21</accession>